<dbReference type="EMBL" id="UINC01117211">
    <property type="protein sequence ID" value="SVC89479.1"/>
    <property type="molecule type" value="Genomic_DNA"/>
</dbReference>
<organism evidence="1">
    <name type="scientific">marine metagenome</name>
    <dbReference type="NCBI Taxonomy" id="408172"/>
    <lineage>
        <taxon>unclassified sequences</taxon>
        <taxon>metagenomes</taxon>
        <taxon>ecological metagenomes</taxon>
    </lineage>
</organism>
<reference evidence="1" key="1">
    <citation type="submission" date="2018-05" db="EMBL/GenBank/DDBJ databases">
        <authorList>
            <person name="Lanie J.A."/>
            <person name="Ng W.-L."/>
            <person name="Kazmierczak K.M."/>
            <person name="Andrzejewski T.M."/>
            <person name="Davidsen T.M."/>
            <person name="Wayne K.J."/>
            <person name="Tettelin H."/>
            <person name="Glass J.I."/>
            <person name="Rusch D."/>
            <person name="Podicherti R."/>
            <person name="Tsui H.-C.T."/>
            <person name="Winkler M.E."/>
        </authorList>
    </citation>
    <scope>NUCLEOTIDE SEQUENCE</scope>
</reference>
<evidence type="ECO:0000313" key="1">
    <source>
        <dbReference type="EMBL" id="SVC89479.1"/>
    </source>
</evidence>
<proteinExistence type="predicted"/>
<sequence>MSEEKSVRSNLFGILLMLSVALSPLAGAQVSGVSATILTEWVDDGNDNITHGYRIVLSESLSFSELAELSVTITHEDVEGNTIGDWALDWTGGNNTELSLTLNTTLNWKDEITVEVWQTDCCSPASLIGSRTLQVTIWNEPLSDHEITRVTNWNLVQNSVNFTASESWDLTFIGQGWQMRTGDILESNELGSG</sequence>
<protein>
    <submittedName>
        <fullName evidence="1">Uncharacterized protein</fullName>
    </submittedName>
</protein>
<dbReference type="AlphaFoldDB" id="A0A382QVF8"/>
<gene>
    <name evidence="1" type="ORF">METZ01_LOCUS342333</name>
</gene>
<feature type="non-terminal residue" evidence="1">
    <location>
        <position position="193"/>
    </location>
</feature>
<name>A0A382QVF8_9ZZZZ</name>
<accession>A0A382QVF8</accession>